<organism evidence="1 2">
    <name type="scientific">Candidatus Vogelbacteria bacterium RIFOXYD1_FULL_42_15</name>
    <dbReference type="NCBI Taxonomy" id="1802437"/>
    <lineage>
        <taxon>Bacteria</taxon>
        <taxon>Candidatus Vogeliibacteriota</taxon>
    </lineage>
</organism>
<accession>A0A1G2QJ27</accession>
<dbReference type="EMBL" id="MHTI01000003">
    <property type="protein sequence ID" value="OHA60654.1"/>
    <property type="molecule type" value="Genomic_DNA"/>
</dbReference>
<evidence type="ECO:0000313" key="2">
    <source>
        <dbReference type="Proteomes" id="UP000178481"/>
    </source>
</evidence>
<reference evidence="1 2" key="1">
    <citation type="journal article" date="2016" name="Nat. Commun.">
        <title>Thousands of microbial genomes shed light on interconnected biogeochemical processes in an aquifer system.</title>
        <authorList>
            <person name="Anantharaman K."/>
            <person name="Brown C.T."/>
            <person name="Hug L.A."/>
            <person name="Sharon I."/>
            <person name="Castelle C.J."/>
            <person name="Probst A.J."/>
            <person name="Thomas B.C."/>
            <person name="Singh A."/>
            <person name="Wilkins M.J."/>
            <person name="Karaoz U."/>
            <person name="Brodie E.L."/>
            <person name="Williams K.H."/>
            <person name="Hubbard S.S."/>
            <person name="Banfield J.F."/>
        </authorList>
    </citation>
    <scope>NUCLEOTIDE SEQUENCE [LARGE SCALE GENOMIC DNA]</scope>
</reference>
<comment type="caution">
    <text evidence="1">The sequence shown here is derived from an EMBL/GenBank/DDBJ whole genome shotgun (WGS) entry which is preliminary data.</text>
</comment>
<dbReference type="AlphaFoldDB" id="A0A1G2QJ27"/>
<proteinExistence type="predicted"/>
<evidence type="ECO:0000313" key="1">
    <source>
        <dbReference type="EMBL" id="OHA60654.1"/>
    </source>
</evidence>
<gene>
    <name evidence="1" type="ORF">A2607_01895</name>
</gene>
<protein>
    <submittedName>
        <fullName evidence="1">Uncharacterized protein</fullName>
    </submittedName>
</protein>
<dbReference type="Proteomes" id="UP000178481">
    <property type="component" value="Unassembled WGS sequence"/>
</dbReference>
<sequence>MKKLIWFTTITILFLVFIAPAFLALGIKMIPGENQPGYDPAQRLSIYQTRNVTQQFTSQDANLSAIGTSIRNPNLKNKKDIILTLFNENMEIIRTTTINGQNVEDGNFIKFVFEIVPNSENKTYFISLSSPDAGPEEMIEVFYSHNMPGWIEQYTYDQEVQPGGLPIVLYFKPVSKFAVIKDIYSNWFSRLLHLNSQKTS</sequence>
<name>A0A1G2QJ27_9BACT</name>